<evidence type="ECO:0000313" key="1">
    <source>
        <dbReference type="EMBL" id="UNI20607.1"/>
    </source>
</evidence>
<dbReference type="KEGG" id="ptkz:JDV02_006678"/>
<dbReference type="InterPro" id="IPR009297">
    <property type="entry name" value="DUF952"/>
</dbReference>
<sequence>MAEMDPPRFVYKIVPVAPPEPIPDAYPLSDLDKKDGFIHMSTATQVPNTADLFFNAHTSLWLIRFELAKFVDPIKWEDSFPHLYGNFGKRDVESVQKFERPEGKTWKQVMEGSSWLS</sequence>
<dbReference type="PANTHER" id="PTHR34129:SF1">
    <property type="entry name" value="DUF952 DOMAIN-CONTAINING PROTEIN"/>
    <property type="match status" value="1"/>
</dbReference>
<dbReference type="OrthoDB" id="3335358at2759"/>
<name>A0A9Q8QJX7_9HYPO</name>
<keyword evidence="2" id="KW-1185">Reference proteome</keyword>
<dbReference type="RefSeq" id="XP_047844088.1">
    <property type="nucleotide sequence ID" value="XM_047988096.1"/>
</dbReference>
<evidence type="ECO:0008006" key="3">
    <source>
        <dbReference type="Google" id="ProtNLM"/>
    </source>
</evidence>
<accession>A0A9Q8QJX7</accession>
<reference evidence="1" key="1">
    <citation type="submission" date="2021-11" db="EMBL/GenBank/DDBJ databases">
        <title>Purpureocillium_takamizusanense_genome.</title>
        <authorList>
            <person name="Nguyen N.-H."/>
        </authorList>
    </citation>
    <scope>NUCLEOTIDE SEQUENCE</scope>
    <source>
        <strain evidence="1">PT3</strain>
    </source>
</reference>
<organism evidence="1 2">
    <name type="scientific">Purpureocillium takamizusanense</name>
    <dbReference type="NCBI Taxonomy" id="2060973"/>
    <lineage>
        <taxon>Eukaryota</taxon>
        <taxon>Fungi</taxon>
        <taxon>Dikarya</taxon>
        <taxon>Ascomycota</taxon>
        <taxon>Pezizomycotina</taxon>
        <taxon>Sordariomycetes</taxon>
        <taxon>Hypocreomycetidae</taxon>
        <taxon>Hypocreales</taxon>
        <taxon>Ophiocordycipitaceae</taxon>
        <taxon>Purpureocillium</taxon>
    </lineage>
</organism>
<protein>
    <recommendedName>
        <fullName evidence="3">DUF952 domain-containing protein</fullName>
    </recommendedName>
</protein>
<dbReference type="AlphaFoldDB" id="A0A9Q8QJX7"/>
<dbReference type="EMBL" id="CP086359">
    <property type="protein sequence ID" value="UNI20607.1"/>
    <property type="molecule type" value="Genomic_DNA"/>
</dbReference>
<dbReference type="Proteomes" id="UP000829364">
    <property type="component" value="Chromosome 6"/>
</dbReference>
<gene>
    <name evidence="1" type="ORF">JDV02_006678</name>
</gene>
<dbReference type="SUPFAM" id="SSF56399">
    <property type="entry name" value="ADP-ribosylation"/>
    <property type="match status" value="1"/>
</dbReference>
<dbReference type="Pfam" id="PF06108">
    <property type="entry name" value="DUF952"/>
    <property type="match status" value="1"/>
</dbReference>
<dbReference type="Gene3D" id="3.20.170.20">
    <property type="entry name" value="Protein of unknown function DUF952"/>
    <property type="match status" value="1"/>
</dbReference>
<evidence type="ECO:0000313" key="2">
    <source>
        <dbReference type="Proteomes" id="UP000829364"/>
    </source>
</evidence>
<dbReference type="PANTHER" id="PTHR34129">
    <property type="entry name" value="BLR1139 PROTEIN"/>
    <property type="match status" value="1"/>
</dbReference>
<proteinExistence type="predicted"/>
<dbReference type="GeneID" id="72068627"/>